<evidence type="ECO:0000313" key="2">
    <source>
        <dbReference type="EMBL" id="MDR7330365.1"/>
    </source>
</evidence>
<reference evidence="2" key="1">
    <citation type="submission" date="2023-07" db="EMBL/GenBank/DDBJ databases">
        <title>Sequencing the genomes of 1000 actinobacteria strains.</title>
        <authorList>
            <person name="Klenk H.-P."/>
        </authorList>
    </citation>
    <scope>NUCLEOTIDE SEQUENCE</scope>
    <source>
        <strain evidence="2">DSM 107476</strain>
    </source>
</reference>
<feature type="compositionally biased region" description="Acidic residues" evidence="1">
    <location>
        <begin position="99"/>
        <end position="112"/>
    </location>
</feature>
<evidence type="ECO:0000256" key="1">
    <source>
        <dbReference type="SAM" id="MobiDB-lite"/>
    </source>
</evidence>
<comment type="caution">
    <text evidence="2">The sequence shown here is derived from an EMBL/GenBank/DDBJ whole genome shotgun (WGS) entry which is preliminary data.</text>
</comment>
<feature type="region of interest" description="Disordered" evidence="1">
    <location>
        <begin position="33"/>
        <end position="128"/>
    </location>
</feature>
<sequence>MAYLALVIAIAAAGAGAYLWRVDARQRAEVRELEAAGDGSAPETTVPSSGEESEEGENAAAPPVPEIIDAEVVEEIREVREEDEEEGPAEEGEKIPAEPEPEPEPDPEPEDEPAPKAVRPRPSGLHLPGLIRRERRSWAEANGFTFTRRDAFLVDEWSRGAAATGAPARDIVSGGAYGHELLLMDLGGVNVMAMRTGKASDVVVDMRRVEFDDPDSSGDDLIRVQETEGFRVYATEAGVGKRLVDVRVTTALSQLPESVTAVWMESDWVLAQTTPASRSGDWDAMLAPLALLADAARVLPPQEEDVDDIWVSDFTPSRPVAHPVSPERLAAVPPVPGPDESELVETPPVVRPEEPLELPTRTRAEYRGTVPPRALGVDDVEAIADGRETDPGSDGTRILRRFRSGPSIFGDGEED</sequence>
<name>A0ABU2A042_9CORY</name>
<organism evidence="2 3">
    <name type="scientific">Corynebacterium guangdongense</name>
    <dbReference type="NCBI Taxonomy" id="1783348"/>
    <lineage>
        <taxon>Bacteria</taxon>
        <taxon>Bacillati</taxon>
        <taxon>Actinomycetota</taxon>
        <taxon>Actinomycetes</taxon>
        <taxon>Mycobacteriales</taxon>
        <taxon>Corynebacteriaceae</taxon>
        <taxon>Corynebacterium</taxon>
    </lineage>
</organism>
<feature type="compositionally biased region" description="Acidic residues" evidence="1">
    <location>
        <begin position="81"/>
        <end position="90"/>
    </location>
</feature>
<feature type="region of interest" description="Disordered" evidence="1">
    <location>
        <begin position="353"/>
        <end position="372"/>
    </location>
</feature>
<protein>
    <recommendedName>
        <fullName evidence="4">Secreted or membrane protein</fullName>
    </recommendedName>
</protein>
<proteinExistence type="predicted"/>
<evidence type="ECO:0000313" key="3">
    <source>
        <dbReference type="Proteomes" id="UP001180840"/>
    </source>
</evidence>
<dbReference type="Proteomes" id="UP001180840">
    <property type="component" value="Unassembled WGS sequence"/>
</dbReference>
<dbReference type="RefSeq" id="WP_290195983.1">
    <property type="nucleotide sequence ID" value="NZ_CP047654.1"/>
</dbReference>
<keyword evidence="3" id="KW-1185">Reference proteome</keyword>
<dbReference type="CDD" id="cd21904">
    <property type="entry name" value="TtfA-like"/>
    <property type="match status" value="1"/>
</dbReference>
<dbReference type="EMBL" id="JAVDXZ010000001">
    <property type="protein sequence ID" value="MDR7330365.1"/>
    <property type="molecule type" value="Genomic_DNA"/>
</dbReference>
<feature type="region of interest" description="Disordered" evidence="1">
    <location>
        <begin position="385"/>
        <end position="415"/>
    </location>
</feature>
<dbReference type="InterPro" id="IPR049726">
    <property type="entry name" value="TtfA-like_core"/>
</dbReference>
<evidence type="ECO:0008006" key="4">
    <source>
        <dbReference type="Google" id="ProtNLM"/>
    </source>
</evidence>
<gene>
    <name evidence="2" type="ORF">J2S39_002041</name>
</gene>
<accession>A0ABU2A042</accession>